<accession>A0ABX9I8N1</accession>
<sequence length="68" mass="7500">MGVFVDEPCARTHRAFLPDGLVRTVAGGRVYVWHCGFVPERHHGVNYDTTQATASGSKSPRNRHISHG</sequence>
<protein>
    <submittedName>
        <fullName evidence="2">Uncharacterized protein</fullName>
    </submittedName>
</protein>
<evidence type="ECO:0000256" key="1">
    <source>
        <dbReference type="SAM" id="MobiDB-lite"/>
    </source>
</evidence>
<dbReference type="Proteomes" id="UP000256324">
    <property type="component" value="Unassembled WGS sequence"/>
</dbReference>
<organism evidence="2 3">
    <name type="scientific">Cutibacterium namnetense</name>
    <dbReference type="NCBI Taxonomy" id="1574624"/>
    <lineage>
        <taxon>Bacteria</taxon>
        <taxon>Bacillati</taxon>
        <taxon>Actinomycetota</taxon>
        <taxon>Actinomycetes</taxon>
        <taxon>Propionibacteriales</taxon>
        <taxon>Propionibacteriaceae</taxon>
        <taxon>Cutibacterium</taxon>
    </lineage>
</organism>
<evidence type="ECO:0000313" key="2">
    <source>
        <dbReference type="EMBL" id="REB68050.1"/>
    </source>
</evidence>
<dbReference type="EMBL" id="PCZS01000006">
    <property type="protein sequence ID" value="REB68050.1"/>
    <property type="molecule type" value="Genomic_DNA"/>
</dbReference>
<reference evidence="2 3" key="1">
    <citation type="submission" date="2017-09" db="EMBL/GenBank/DDBJ databases">
        <authorList>
            <person name="Bumgarner R.E."/>
        </authorList>
    </citation>
    <scope>NUCLEOTIDE SEQUENCE [LARGE SCALE GENOMIC DNA]</scope>
    <source>
        <strain evidence="2 3">T34998</strain>
    </source>
</reference>
<evidence type="ECO:0000313" key="3">
    <source>
        <dbReference type="Proteomes" id="UP000256324"/>
    </source>
</evidence>
<name>A0ABX9I8N1_9ACTN</name>
<gene>
    <name evidence="2" type="ORF">CP880_11540</name>
</gene>
<feature type="region of interest" description="Disordered" evidence="1">
    <location>
        <begin position="48"/>
        <end position="68"/>
    </location>
</feature>
<comment type="caution">
    <text evidence="2">The sequence shown here is derived from an EMBL/GenBank/DDBJ whole genome shotgun (WGS) entry which is preliminary data.</text>
</comment>
<proteinExistence type="predicted"/>
<feature type="compositionally biased region" description="Polar residues" evidence="1">
    <location>
        <begin position="48"/>
        <end position="59"/>
    </location>
</feature>
<keyword evidence="3" id="KW-1185">Reference proteome</keyword>